<comment type="subcellular location">
    <subcellularLocation>
        <location evidence="7">Cell membrane</location>
        <topology evidence="7">Multi-pass membrane protein</topology>
    </subcellularLocation>
</comment>
<keyword evidence="4 7" id="KW-0812">Transmembrane</keyword>
<dbReference type="GO" id="GO:0008961">
    <property type="term" value="F:phosphatidylglycerol-prolipoprotein diacylglyceryl transferase activity"/>
    <property type="evidence" value="ECO:0007669"/>
    <property type="project" value="UniProtKB-UniRule"/>
</dbReference>
<feature type="transmembrane region" description="Helical" evidence="7">
    <location>
        <begin position="154"/>
        <end position="179"/>
    </location>
</feature>
<comment type="pathway">
    <text evidence="7">Protein modification; lipoprotein biosynthesis (diacylglyceryl transfer).</text>
</comment>
<dbReference type="PANTHER" id="PTHR30589">
    <property type="entry name" value="PROLIPOPROTEIN DIACYLGLYCERYL TRANSFERASE"/>
    <property type="match status" value="1"/>
</dbReference>
<proteinExistence type="inferred from homology"/>
<feature type="transmembrane region" description="Helical" evidence="7">
    <location>
        <begin position="186"/>
        <end position="204"/>
    </location>
</feature>
<name>A0A5C5Y6B3_9PLAN</name>
<dbReference type="GO" id="GO:0005886">
    <property type="term" value="C:plasma membrane"/>
    <property type="evidence" value="ECO:0007669"/>
    <property type="project" value="UniProtKB-SubCell"/>
</dbReference>
<dbReference type="InterPro" id="IPR001640">
    <property type="entry name" value="Lgt"/>
</dbReference>
<reference evidence="8 9" key="1">
    <citation type="submission" date="2019-02" db="EMBL/GenBank/DDBJ databases">
        <title>Deep-cultivation of Planctomycetes and their phenomic and genomic characterization uncovers novel biology.</title>
        <authorList>
            <person name="Wiegand S."/>
            <person name="Jogler M."/>
            <person name="Boedeker C."/>
            <person name="Pinto D."/>
            <person name="Vollmers J."/>
            <person name="Rivas-Marin E."/>
            <person name="Kohn T."/>
            <person name="Peeters S.H."/>
            <person name="Heuer A."/>
            <person name="Rast P."/>
            <person name="Oberbeckmann S."/>
            <person name="Bunk B."/>
            <person name="Jeske O."/>
            <person name="Meyerdierks A."/>
            <person name="Storesund J.E."/>
            <person name="Kallscheuer N."/>
            <person name="Luecker S."/>
            <person name="Lage O.M."/>
            <person name="Pohl T."/>
            <person name="Merkel B.J."/>
            <person name="Hornburger P."/>
            <person name="Mueller R.-W."/>
            <person name="Bruemmer F."/>
            <person name="Labrenz M."/>
            <person name="Spormann A.M."/>
            <person name="Op Den Camp H."/>
            <person name="Overmann J."/>
            <person name="Amann R."/>
            <person name="Jetten M.S.M."/>
            <person name="Mascher T."/>
            <person name="Medema M.H."/>
            <person name="Devos D.P."/>
            <person name="Kaster A.-K."/>
            <person name="Ovreas L."/>
            <person name="Rohde M."/>
            <person name="Galperin M.Y."/>
            <person name="Jogler C."/>
        </authorList>
    </citation>
    <scope>NUCLEOTIDE SEQUENCE [LARGE SCALE GENOMIC DNA]</scope>
    <source>
        <strain evidence="8 9">Pan14r</strain>
    </source>
</reference>
<keyword evidence="5 7" id="KW-1133">Transmembrane helix</keyword>
<dbReference type="EMBL" id="SJPL01000001">
    <property type="protein sequence ID" value="TWT69795.1"/>
    <property type="molecule type" value="Genomic_DNA"/>
</dbReference>
<feature type="transmembrane region" description="Helical" evidence="7">
    <location>
        <begin position="114"/>
        <end position="134"/>
    </location>
</feature>
<gene>
    <name evidence="7 8" type="primary">lgt</name>
    <name evidence="8" type="ORF">Pan14r_20880</name>
</gene>
<evidence type="ECO:0000256" key="5">
    <source>
        <dbReference type="ARBA" id="ARBA00022989"/>
    </source>
</evidence>
<sequence length="436" mass="47246">MRRTLFLIPHELGGLPIAGWGWALIVLAIAFALRMILASRKGSISATLQQEGWLWAAAGVLVTFILPQVEVRNVDGDPIGIAVRGYGFFLLLGVGTAVMAAAYRASKFGLNPDLIFGLAPWTFIGGIVGARLFYVIQYRHEYMADSMTETLRNMLAFTGGGLVVYGGFIGGFAASAYYLMRHRMPLLKLGDAIVPCIFIGLMFGRLGCLMNGCCYGGRCEPGSWAVQFPQASPVFHKQLINGELIGIQIDDDTRQIVAVQPGSIADDAGLEAGQTVDQISLDPSFLEDAPRDVPADQAAVGVALSVDDQIYRFSPQQLPPRSLSVHATQIISSISAAVMVVVLWLLGWWWTRRPGYRDGALMLIGFVGYAIIRFGLEWVRVDEAGQFGTGLSISQWVSIAVLLVSLASMVWLYRRGPAVETSPATAGMPQTTPRQS</sequence>
<evidence type="ECO:0000256" key="4">
    <source>
        <dbReference type="ARBA" id="ARBA00022692"/>
    </source>
</evidence>
<dbReference type="Proteomes" id="UP000317238">
    <property type="component" value="Unassembled WGS sequence"/>
</dbReference>
<dbReference type="EC" id="2.5.1.145" evidence="7"/>
<feature type="binding site" evidence="7">
    <location>
        <position position="205"/>
    </location>
    <ligand>
        <name>a 1,2-diacyl-sn-glycero-3-phospho-(1'-sn-glycerol)</name>
        <dbReference type="ChEBI" id="CHEBI:64716"/>
    </ligand>
</feature>
<dbReference type="RefSeq" id="WP_146439043.1">
    <property type="nucleotide sequence ID" value="NZ_SJPL01000001.1"/>
</dbReference>
<organism evidence="8 9">
    <name type="scientific">Crateriforma conspicua</name>
    <dbReference type="NCBI Taxonomy" id="2527996"/>
    <lineage>
        <taxon>Bacteria</taxon>
        <taxon>Pseudomonadati</taxon>
        <taxon>Planctomycetota</taxon>
        <taxon>Planctomycetia</taxon>
        <taxon>Planctomycetales</taxon>
        <taxon>Planctomycetaceae</taxon>
        <taxon>Crateriforma</taxon>
    </lineage>
</organism>
<feature type="transmembrane region" description="Helical" evidence="7">
    <location>
        <begin position="393"/>
        <end position="413"/>
    </location>
</feature>
<evidence type="ECO:0000256" key="3">
    <source>
        <dbReference type="ARBA" id="ARBA00022679"/>
    </source>
</evidence>
<evidence type="ECO:0000256" key="7">
    <source>
        <dbReference type="HAMAP-Rule" id="MF_01147"/>
    </source>
</evidence>
<keyword evidence="8" id="KW-0449">Lipoprotein</keyword>
<comment type="caution">
    <text evidence="8">The sequence shown here is derived from an EMBL/GenBank/DDBJ whole genome shotgun (WGS) entry which is preliminary data.</text>
</comment>
<dbReference type="AlphaFoldDB" id="A0A5C5Y6B3"/>
<evidence type="ECO:0000313" key="8">
    <source>
        <dbReference type="EMBL" id="TWT69795.1"/>
    </source>
</evidence>
<evidence type="ECO:0000256" key="2">
    <source>
        <dbReference type="ARBA" id="ARBA00022475"/>
    </source>
</evidence>
<dbReference type="OrthoDB" id="871140at2"/>
<dbReference type="GO" id="GO:0042158">
    <property type="term" value="P:lipoprotein biosynthetic process"/>
    <property type="evidence" value="ECO:0007669"/>
    <property type="project" value="UniProtKB-UniRule"/>
</dbReference>
<evidence type="ECO:0000313" key="9">
    <source>
        <dbReference type="Proteomes" id="UP000317238"/>
    </source>
</evidence>
<keyword evidence="9" id="KW-1185">Reference proteome</keyword>
<evidence type="ECO:0000256" key="6">
    <source>
        <dbReference type="ARBA" id="ARBA00023136"/>
    </source>
</evidence>
<dbReference type="UniPathway" id="UPA00664"/>
<keyword evidence="6 7" id="KW-0472">Membrane</keyword>
<comment type="similarity">
    <text evidence="1 7">Belongs to the Lgt family.</text>
</comment>
<dbReference type="HAMAP" id="MF_01147">
    <property type="entry name" value="Lgt"/>
    <property type="match status" value="1"/>
</dbReference>
<feature type="transmembrane region" description="Helical" evidence="7">
    <location>
        <begin position="20"/>
        <end position="40"/>
    </location>
</feature>
<feature type="transmembrane region" description="Helical" evidence="7">
    <location>
        <begin position="330"/>
        <end position="349"/>
    </location>
</feature>
<dbReference type="Pfam" id="PF01790">
    <property type="entry name" value="LGT"/>
    <property type="match status" value="1"/>
</dbReference>
<keyword evidence="2 7" id="KW-1003">Cell membrane</keyword>
<keyword evidence="3 7" id="KW-0808">Transferase</keyword>
<feature type="transmembrane region" description="Helical" evidence="7">
    <location>
        <begin position="361"/>
        <end position="381"/>
    </location>
</feature>
<accession>A0A5C5Y6B3</accession>
<protein>
    <recommendedName>
        <fullName evidence="7">Phosphatidylglycerol--prolipoprotein diacylglyceryl transferase</fullName>
        <ecNumber evidence="7">2.5.1.145</ecNumber>
    </recommendedName>
</protein>
<evidence type="ECO:0000256" key="1">
    <source>
        <dbReference type="ARBA" id="ARBA00007150"/>
    </source>
</evidence>
<feature type="transmembrane region" description="Helical" evidence="7">
    <location>
        <begin position="81"/>
        <end position="102"/>
    </location>
</feature>
<keyword evidence="8" id="KW-0328">Glycosyltransferase</keyword>
<dbReference type="PANTHER" id="PTHR30589:SF0">
    <property type="entry name" value="PHOSPHATIDYLGLYCEROL--PROLIPOPROTEIN DIACYLGLYCERYL TRANSFERASE"/>
    <property type="match status" value="1"/>
</dbReference>
<comment type="function">
    <text evidence="7">Catalyzes the transfer of the diacylglyceryl group from phosphatidylglycerol to the sulfhydryl group of the N-terminal cysteine of a prolipoprotein, the first step in the formation of mature lipoproteins.</text>
</comment>
<comment type="catalytic activity">
    <reaction evidence="7">
        <text>L-cysteinyl-[prolipoprotein] + a 1,2-diacyl-sn-glycero-3-phospho-(1'-sn-glycerol) = an S-1,2-diacyl-sn-glyceryl-L-cysteinyl-[prolipoprotein] + sn-glycerol 1-phosphate + H(+)</text>
        <dbReference type="Rhea" id="RHEA:56712"/>
        <dbReference type="Rhea" id="RHEA-COMP:14679"/>
        <dbReference type="Rhea" id="RHEA-COMP:14680"/>
        <dbReference type="ChEBI" id="CHEBI:15378"/>
        <dbReference type="ChEBI" id="CHEBI:29950"/>
        <dbReference type="ChEBI" id="CHEBI:57685"/>
        <dbReference type="ChEBI" id="CHEBI:64716"/>
        <dbReference type="ChEBI" id="CHEBI:140658"/>
        <dbReference type="EC" id="2.5.1.145"/>
    </reaction>
</comment>